<dbReference type="PANTHER" id="PTHR39560">
    <property type="entry name" value="PROTEIN ADENYLYLTRANSFERASE FIC-RELATED"/>
    <property type="match status" value="1"/>
</dbReference>
<feature type="compositionally biased region" description="Low complexity" evidence="8">
    <location>
        <begin position="239"/>
        <end position="253"/>
    </location>
</feature>
<evidence type="ECO:0000256" key="1">
    <source>
        <dbReference type="ARBA" id="ARBA00022679"/>
    </source>
</evidence>
<dbReference type="GO" id="GO:0051302">
    <property type="term" value="P:regulation of cell division"/>
    <property type="evidence" value="ECO:0007669"/>
    <property type="project" value="TreeGrafter"/>
</dbReference>
<keyword evidence="3" id="KW-0547">Nucleotide-binding</keyword>
<reference evidence="10 11" key="1">
    <citation type="submission" date="2018-12" db="EMBL/GenBank/DDBJ databases">
        <authorList>
            <consortium name="Pathogen Informatics"/>
        </authorList>
    </citation>
    <scope>NUCLEOTIDE SEQUENCE [LARGE SCALE GENOMIC DNA]</scope>
    <source>
        <strain evidence="10 11">NCTC11923</strain>
    </source>
</reference>
<dbReference type="EC" id="2.7.7.108" evidence="5"/>
<evidence type="ECO:0000256" key="7">
    <source>
        <dbReference type="ARBA" id="ARBA00048696"/>
    </source>
</evidence>
<name>A0A3S4STL7_9ACTO</name>
<dbReference type="EMBL" id="LR134363">
    <property type="protein sequence ID" value="VEG74750.1"/>
    <property type="molecule type" value="Genomic_DNA"/>
</dbReference>
<keyword evidence="1 10" id="KW-0808">Transferase</keyword>
<dbReference type="SUPFAM" id="SSF140931">
    <property type="entry name" value="Fic-like"/>
    <property type="match status" value="1"/>
</dbReference>
<comment type="catalytic activity">
    <reaction evidence="6">
        <text>L-threonyl-[protein] + ATP = 3-O-(5'-adenylyl)-L-threonyl-[protein] + diphosphate</text>
        <dbReference type="Rhea" id="RHEA:54292"/>
        <dbReference type="Rhea" id="RHEA-COMP:11060"/>
        <dbReference type="Rhea" id="RHEA-COMP:13847"/>
        <dbReference type="ChEBI" id="CHEBI:30013"/>
        <dbReference type="ChEBI" id="CHEBI:30616"/>
        <dbReference type="ChEBI" id="CHEBI:33019"/>
        <dbReference type="ChEBI" id="CHEBI:138113"/>
        <dbReference type="EC" id="2.7.7.108"/>
    </reaction>
</comment>
<keyword evidence="11" id="KW-1185">Reference proteome</keyword>
<dbReference type="InterPro" id="IPR036597">
    <property type="entry name" value="Fido-like_dom_sf"/>
</dbReference>
<protein>
    <recommendedName>
        <fullName evidence="5">protein adenylyltransferase</fullName>
        <ecNumber evidence="5">2.7.7.108</ecNumber>
    </recommendedName>
</protein>
<dbReference type="PANTHER" id="PTHR39560:SF1">
    <property type="entry name" value="PROTEIN ADENYLYLTRANSFERASE FIC-RELATED"/>
    <property type="match status" value="1"/>
</dbReference>
<feature type="domain" description="Fido" evidence="9">
    <location>
        <begin position="69"/>
        <end position="211"/>
    </location>
</feature>
<evidence type="ECO:0000256" key="6">
    <source>
        <dbReference type="ARBA" id="ARBA00047939"/>
    </source>
</evidence>
<dbReference type="RefSeq" id="WP_051281313.1">
    <property type="nucleotide sequence ID" value="NZ_CBCRWE010000140.1"/>
</dbReference>
<feature type="region of interest" description="Disordered" evidence="8">
    <location>
        <begin position="239"/>
        <end position="271"/>
    </location>
</feature>
<evidence type="ECO:0000313" key="10">
    <source>
        <dbReference type="EMBL" id="VEG74750.1"/>
    </source>
</evidence>
<evidence type="ECO:0000256" key="2">
    <source>
        <dbReference type="ARBA" id="ARBA00022695"/>
    </source>
</evidence>
<evidence type="ECO:0000256" key="3">
    <source>
        <dbReference type="ARBA" id="ARBA00022741"/>
    </source>
</evidence>
<comment type="catalytic activity">
    <reaction evidence="7">
        <text>L-tyrosyl-[protein] + ATP = O-(5'-adenylyl)-L-tyrosyl-[protein] + diphosphate</text>
        <dbReference type="Rhea" id="RHEA:54288"/>
        <dbReference type="Rhea" id="RHEA-COMP:10136"/>
        <dbReference type="Rhea" id="RHEA-COMP:13846"/>
        <dbReference type="ChEBI" id="CHEBI:30616"/>
        <dbReference type="ChEBI" id="CHEBI:33019"/>
        <dbReference type="ChEBI" id="CHEBI:46858"/>
        <dbReference type="ChEBI" id="CHEBI:83624"/>
        <dbReference type="EC" id="2.7.7.108"/>
    </reaction>
</comment>
<dbReference type="AlphaFoldDB" id="A0A3S4STL7"/>
<sequence>MPSSTQRQRWLAYLYPDTVVTHPDGTIDGTLRNLLDEHDDNRLTAAEYTLTFNRATELAHNPDLIAPTLDDAEVRAVHHHLFQDIYPWAGQYRTVNMGKEASLFATAPDGITRALAAMTRHNIRVPWARLDRDDTITCTAWTIALLNYAHPFREGNGRTTKAFIDRILIPTRYQVNWASIDPDTWNRASQDAMPQPGTTRPRPQVLAVVLTHALQHRPTTVADAALERARHIYQMLQPPSQATTQTPSSTSQSTPPPAPEPHQTRYQRPRL</sequence>
<evidence type="ECO:0000313" key="11">
    <source>
        <dbReference type="Proteomes" id="UP000276899"/>
    </source>
</evidence>
<evidence type="ECO:0000256" key="5">
    <source>
        <dbReference type="ARBA" id="ARBA00034531"/>
    </source>
</evidence>
<gene>
    <name evidence="10" type="primary">fic</name>
    <name evidence="10" type="ORF">NCTC11923_01389</name>
</gene>
<dbReference type="Gene3D" id="1.10.3290.10">
    <property type="entry name" value="Fido-like domain"/>
    <property type="match status" value="1"/>
</dbReference>
<evidence type="ECO:0000259" key="9">
    <source>
        <dbReference type="PROSITE" id="PS51459"/>
    </source>
</evidence>
<keyword evidence="2 10" id="KW-0548">Nucleotidyltransferase</keyword>
<dbReference type="PROSITE" id="PS51459">
    <property type="entry name" value="FIDO"/>
    <property type="match status" value="1"/>
</dbReference>
<dbReference type="Proteomes" id="UP000276899">
    <property type="component" value="Chromosome"/>
</dbReference>
<accession>A0A3S4STL7</accession>
<dbReference type="Pfam" id="PF02661">
    <property type="entry name" value="Fic"/>
    <property type="match status" value="1"/>
</dbReference>
<evidence type="ECO:0000256" key="8">
    <source>
        <dbReference type="SAM" id="MobiDB-lite"/>
    </source>
</evidence>
<dbReference type="GO" id="GO:0070733">
    <property type="term" value="F:AMPylase activity"/>
    <property type="evidence" value="ECO:0007669"/>
    <property type="project" value="UniProtKB-EC"/>
</dbReference>
<evidence type="ECO:0000256" key="4">
    <source>
        <dbReference type="ARBA" id="ARBA00022840"/>
    </source>
</evidence>
<keyword evidence="4" id="KW-0067">ATP-binding</keyword>
<dbReference type="InterPro" id="IPR003812">
    <property type="entry name" value="Fido"/>
</dbReference>
<dbReference type="KEGG" id="asla:NCTC11923_01389"/>
<organism evidence="10 11">
    <name type="scientific">Actinomyces slackii</name>
    <dbReference type="NCBI Taxonomy" id="52774"/>
    <lineage>
        <taxon>Bacteria</taxon>
        <taxon>Bacillati</taxon>
        <taxon>Actinomycetota</taxon>
        <taxon>Actinomycetes</taxon>
        <taxon>Actinomycetales</taxon>
        <taxon>Actinomycetaceae</taxon>
        <taxon>Actinomyces</taxon>
    </lineage>
</organism>
<proteinExistence type="predicted"/>
<dbReference type="GO" id="GO:0005524">
    <property type="term" value="F:ATP binding"/>
    <property type="evidence" value="ECO:0007669"/>
    <property type="project" value="UniProtKB-KW"/>
</dbReference>